<accession>A0AAQ3MLD8</accession>
<organism evidence="2 3">
    <name type="scientific">Vigna mungo</name>
    <name type="common">Black gram</name>
    <name type="synonym">Phaseolus mungo</name>
    <dbReference type="NCBI Taxonomy" id="3915"/>
    <lineage>
        <taxon>Eukaryota</taxon>
        <taxon>Viridiplantae</taxon>
        <taxon>Streptophyta</taxon>
        <taxon>Embryophyta</taxon>
        <taxon>Tracheophyta</taxon>
        <taxon>Spermatophyta</taxon>
        <taxon>Magnoliopsida</taxon>
        <taxon>eudicotyledons</taxon>
        <taxon>Gunneridae</taxon>
        <taxon>Pentapetalae</taxon>
        <taxon>rosids</taxon>
        <taxon>fabids</taxon>
        <taxon>Fabales</taxon>
        <taxon>Fabaceae</taxon>
        <taxon>Papilionoideae</taxon>
        <taxon>50 kb inversion clade</taxon>
        <taxon>NPAAA clade</taxon>
        <taxon>indigoferoid/millettioid clade</taxon>
        <taxon>Phaseoleae</taxon>
        <taxon>Vigna</taxon>
    </lineage>
</organism>
<reference evidence="2 3" key="1">
    <citation type="journal article" date="2023" name="Life. Sci Alliance">
        <title>Evolutionary insights into 3D genome organization and epigenetic landscape of Vigna mungo.</title>
        <authorList>
            <person name="Junaid A."/>
            <person name="Singh B."/>
            <person name="Bhatia S."/>
        </authorList>
    </citation>
    <scope>NUCLEOTIDE SEQUENCE [LARGE SCALE GENOMIC DNA]</scope>
    <source>
        <strain evidence="2">Urdbean</strain>
    </source>
</reference>
<feature type="region of interest" description="Disordered" evidence="1">
    <location>
        <begin position="58"/>
        <end position="83"/>
    </location>
</feature>
<name>A0AAQ3MLD8_VIGMU</name>
<evidence type="ECO:0000313" key="2">
    <source>
        <dbReference type="EMBL" id="WVY92888.1"/>
    </source>
</evidence>
<protein>
    <submittedName>
        <fullName evidence="2">Uncharacterized protein</fullName>
    </submittedName>
</protein>
<dbReference type="AlphaFoldDB" id="A0AAQ3MLD8"/>
<dbReference type="EMBL" id="CP144691">
    <property type="protein sequence ID" value="WVY92888.1"/>
    <property type="molecule type" value="Genomic_DNA"/>
</dbReference>
<gene>
    <name evidence="2" type="ORF">V8G54_031976</name>
</gene>
<keyword evidence="3" id="KW-1185">Reference proteome</keyword>
<evidence type="ECO:0000313" key="3">
    <source>
        <dbReference type="Proteomes" id="UP001374535"/>
    </source>
</evidence>
<proteinExistence type="predicted"/>
<dbReference type="Proteomes" id="UP001374535">
    <property type="component" value="Chromosome 10"/>
</dbReference>
<sequence length="144" mass="15885">MHNSNEPLNGGASLTRTDSPPISPSHEFDDVVKELKSIGLGLEPCPSKVFRVYARSHSGLSSATPSIEELQSQEDVKEKDKDEVETMMTTVKVTVMNVTKDEEKQNESNVVMIMMTDERITTMDDDACGKFRSLLNVCSALCSI</sequence>
<evidence type="ECO:0000256" key="1">
    <source>
        <dbReference type="SAM" id="MobiDB-lite"/>
    </source>
</evidence>
<feature type="compositionally biased region" description="Basic and acidic residues" evidence="1">
    <location>
        <begin position="74"/>
        <end position="83"/>
    </location>
</feature>
<feature type="region of interest" description="Disordered" evidence="1">
    <location>
        <begin position="1"/>
        <end position="28"/>
    </location>
</feature>
<feature type="compositionally biased region" description="Polar residues" evidence="1">
    <location>
        <begin position="1"/>
        <end position="20"/>
    </location>
</feature>